<keyword evidence="3" id="KW-1185">Reference proteome</keyword>
<dbReference type="RefSeq" id="WP_203912159.1">
    <property type="nucleotide sequence ID" value="NZ_BONY01000049.1"/>
</dbReference>
<feature type="transmembrane region" description="Helical" evidence="1">
    <location>
        <begin position="38"/>
        <end position="63"/>
    </location>
</feature>
<comment type="caution">
    <text evidence="2">The sequence shown here is derived from an EMBL/GenBank/DDBJ whole genome shotgun (WGS) entry which is preliminary data.</text>
</comment>
<reference evidence="2" key="1">
    <citation type="submission" date="2021-01" db="EMBL/GenBank/DDBJ databases">
        <title>Whole genome shotgun sequence of Rhizocola hellebori NBRC 109834.</title>
        <authorList>
            <person name="Komaki H."/>
            <person name="Tamura T."/>
        </authorList>
    </citation>
    <scope>NUCLEOTIDE SEQUENCE</scope>
    <source>
        <strain evidence="2">NBRC 109834</strain>
    </source>
</reference>
<dbReference type="Proteomes" id="UP000612899">
    <property type="component" value="Unassembled WGS sequence"/>
</dbReference>
<evidence type="ECO:0000313" key="3">
    <source>
        <dbReference type="Proteomes" id="UP000612899"/>
    </source>
</evidence>
<name>A0A8J3QE77_9ACTN</name>
<evidence type="ECO:0000256" key="1">
    <source>
        <dbReference type="SAM" id="Phobius"/>
    </source>
</evidence>
<protein>
    <submittedName>
        <fullName evidence="2">Uncharacterized protein</fullName>
    </submittedName>
</protein>
<sequence length="88" mass="9290">MLTLCVCGGVFAFLALPFLVVPEGFEDISPVREPATPWQLVASGVSFVVIGVALFATMVLLLVPPSHRWHVSAARRTGQGDGGTVGLR</sequence>
<keyword evidence="1" id="KW-1133">Transmembrane helix</keyword>
<gene>
    <name evidence="2" type="ORF">Rhe02_64690</name>
</gene>
<evidence type="ECO:0000313" key="2">
    <source>
        <dbReference type="EMBL" id="GIH08402.1"/>
    </source>
</evidence>
<keyword evidence="1" id="KW-0812">Transmembrane</keyword>
<dbReference type="AlphaFoldDB" id="A0A8J3QE77"/>
<keyword evidence="1" id="KW-0472">Membrane</keyword>
<organism evidence="2 3">
    <name type="scientific">Rhizocola hellebori</name>
    <dbReference type="NCBI Taxonomy" id="1392758"/>
    <lineage>
        <taxon>Bacteria</taxon>
        <taxon>Bacillati</taxon>
        <taxon>Actinomycetota</taxon>
        <taxon>Actinomycetes</taxon>
        <taxon>Micromonosporales</taxon>
        <taxon>Micromonosporaceae</taxon>
        <taxon>Rhizocola</taxon>
    </lineage>
</organism>
<proteinExistence type="predicted"/>
<dbReference type="EMBL" id="BONY01000049">
    <property type="protein sequence ID" value="GIH08402.1"/>
    <property type="molecule type" value="Genomic_DNA"/>
</dbReference>
<accession>A0A8J3QE77</accession>